<name>J9DJW8_EDHAE</name>
<dbReference type="InterPro" id="IPR050311">
    <property type="entry name" value="ORC1/CDC6"/>
</dbReference>
<dbReference type="HOGENOM" id="CLU_012774_5_0_1"/>
<proteinExistence type="inferred from homology"/>
<sequence>MTVPCRENEYLKIKNIVNKYLKDGISTILHMTGVPGSGKTYTTLKTLVDVDYSYVNCNNIKQKTHVYSKIFRKLCCVSTRKNYANHDILIQHLTNCKKPHIILLDEVDLLYTRIQNHLYAIYEIPYKQDVSILLITISNTFSFVLDGKITSRLGSNLIRFEPYKSTQLMKIIDINLQKENEKNSKTHIFVSKKWMERKFESQNEKNKHKKDNLTSRKKHNELTTKELISRRIAAVSGDARKAINLYKECKEHDIRKADDLMAKKTQGLLSYFLNDFNSTQKRFLFSINERKGVIEAFSDYVDLCTLRSKKPINFIEFQHMLDDLERMGIIGLDKNCVYLKYLKEEINQILQSDLDYIKQNI</sequence>
<organism evidence="3 4">
    <name type="scientific">Edhazardia aedis (strain USNM 41457)</name>
    <name type="common">Microsporidian parasite</name>
    <dbReference type="NCBI Taxonomy" id="1003232"/>
    <lineage>
        <taxon>Eukaryota</taxon>
        <taxon>Fungi</taxon>
        <taxon>Fungi incertae sedis</taxon>
        <taxon>Microsporidia</taxon>
        <taxon>Edhazardia</taxon>
    </lineage>
</organism>
<feature type="domain" description="ORC1/DEAH AAA+ ATPase" evidence="2">
    <location>
        <begin position="28"/>
        <end position="135"/>
    </location>
</feature>
<dbReference type="CDD" id="cd00009">
    <property type="entry name" value="AAA"/>
    <property type="match status" value="1"/>
</dbReference>
<keyword evidence="4" id="KW-1185">Reference proteome</keyword>
<gene>
    <name evidence="3" type="ORF">EDEG_03817</name>
</gene>
<dbReference type="GO" id="GO:0006270">
    <property type="term" value="P:DNA replication initiation"/>
    <property type="evidence" value="ECO:0007669"/>
    <property type="project" value="TreeGrafter"/>
</dbReference>
<dbReference type="Gene3D" id="1.10.8.60">
    <property type="match status" value="1"/>
</dbReference>
<comment type="similarity">
    <text evidence="1">Belongs to the CDC6/cdc18 family.</text>
</comment>
<dbReference type="InterPro" id="IPR049945">
    <property type="entry name" value="AAA_22"/>
</dbReference>
<dbReference type="PANTHER" id="PTHR10763:SF26">
    <property type="entry name" value="CELL DIVISION CONTROL PROTEIN 6 HOMOLOG"/>
    <property type="match status" value="1"/>
</dbReference>
<evidence type="ECO:0000259" key="2">
    <source>
        <dbReference type="Pfam" id="PF13401"/>
    </source>
</evidence>
<dbReference type="Pfam" id="PF13401">
    <property type="entry name" value="AAA_22"/>
    <property type="match status" value="1"/>
</dbReference>
<dbReference type="InterPro" id="IPR027417">
    <property type="entry name" value="P-loop_NTPase"/>
</dbReference>
<comment type="caution">
    <text evidence="3">The sequence shown here is derived from an EMBL/GenBank/DDBJ whole genome shotgun (WGS) entry which is preliminary data.</text>
</comment>
<evidence type="ECO:0000313" key="3">
    <source>
        <dbReference type="EMBL" id="EJW01642.1"/>
    </source>
</evidence>
<dbReference type="Proteomes" id="UP000003163">
    <property type="component" value="Unassembled WGS sequence"/>
</dbReference>
<dbReference type="GO" id="GO:0005634">
    <property type="term" value="C:nucleus"/>
    <property type="evidence" value="ECO:0007669"/>
    <property type="project" value="TreeGrafter"/>
</dbReference>
<dbReference type="VEuPathDB" id="MicrosporidiaDB:EDEG_03817"/>
<dbReference type="PANTHER" id="PTHR10763">
    <property type="entry name" value="CELL DIVISION CONTROL PROTEIN 6-RELATED"/>
    <property type="match status" value="1"/>
</dbReference>
<dbReference type="SUPFAM" id="SSF52540">
    <property type="entry name" value="P-loop containing nucleoside triphosphate hydrolases"/>
    <property type="match status" value="1"/>
</dbReference>
<dbReference type="FunCoup" id="J9DJW8">
    <property type="interactions" value="125"/>
</dbReference>
<dbReference type="OMA" id="KHAMAHA"/>
<dbReference type="GO" id="GO:0033314">
    <property type="term" value="P:mitotic DNA replication checkpoint signaling"/>
    <property type="evidence" value="ECO:0007669"/>
    <property type="project" value="TreeGrafter"/>
</dbReference>
<dbReference type="Gene3D" id="3.40.50.300">
    <property type="entry name" value="P-loop containing nucleotide triphosphate hydrolases"/>
    <property type="match status" value="1"/>
</dbReference>
<dbReference type="AlphaFoldDB" id="J9DJW8"/>
<reference evidence="4" key="2">
    <citation type="submission" date="2015-07" db="EMBL/GenBank/DDBJ databases">
        <title>Contrasting host-pathogen interactions and genome evolution in two generalist and specialist microsporidian pathogens of mosquitoes.</title>
        <authorList>
            <consortium name="The Broad Institute Genomics Platform"/>
            <consortium name="The Broad Institute Genome Sequencing Center for Infectious Disease"/>
            <person name="Cuomo C.A."/>
            <person name="Sanscrainte N.D."/>
            <person name="Goldberg J.M."/>
            <person name="Heiman D."/>
            <person name="Young S."/>
            <person name="Zeng Q."/>
            <person name="Becnel J.J."/>
            <person name="Birren B.W."/>
        </authorList>
    </citation>
    <scope>NUCLEOTIDE SEQUENCE [LARGE SCALE GENOMIC DNA]</scope>
    <source>
        <strain evidence="4">USNM 41457</strain>
    </source>
</reference>
<reference evidence="3 4" key="1">
    <citation type="submission" date="2011-08" db="EMBL/GenBank/DDBJ databases">
        <authorList>
            <person name="Liu Z.J."/>
            <person name="Shi F.L."/>
            <person name="Lu J.Q."/>
            <person name="Li M."/>
            <person name="Wang Z.L."/>
        </authorList>
    </citation>
    <scope>NUCLEOTIDE SEQUENCE [LARGE SCALE GENOMIC DNA]</scope>
    <source>
        <strain evidence="3 4">USNM 41457</strain>
    </source>
</reference>
<evidence type="ECO:0000313" key="4">
    <source>
        <dbReference type="Proteomes" id="UP000003163"/>
    </source>
</evidence>
<dbReference type="EMBL" id="AFBI03000128">
    <property type="protein sequence ID" value="EJW01642.1"/>
    <property type="molecule type" value="Genomic_DNA"/>
</dbReference>
<accession>J9DJW8</accession>
<dbReference type="STRING" id="1003232.J9DJW8"/>
<protein>
    <recommendedName>
        <fullName evidence="2">ORC1/DEAH AAA+ ATPase domain-containing protein</fullName>
    </recommendedName>
</protein>
<dbReference type="GO" id="GO:0016887">
    <property type="term" value="F:ATP hydrolysis activity"/>
    <property type="evidence" value="ECO:0007669"/>
    <property type="project" value="InterPro"/>
</dbReference>
<dbReference type="GO" id="GO:0003688">
    <property type="term" value="F:DNA replication origin binding"/>
    <property type="evidence" value="ECO:0007669"/>
    <property type="project" value="TreeGrafter"/>
</dbReference>
<dbReference type="InParanoid" id="J9DJW8"/>
<evidence type="ECO:0000256" key="1">
    <source>
        <dbReference type="ARBA" id="ARBA00006184"/>
    </source>
</evidence>
<dbReference type="OrthoDB" id="1926878at2759"/>